<gene>
    <name evidence="1" type="ORF">BDQ12DRAFT_681418</name>
</gene>
<dbReference type="Proteomes" id="UP000308652">
    <property type="component" value="Unassembled WGS sequence"/>
</dbReference>
<proteinExistence type="predicted"/>
<sequence length="57" mass="6222">MTSPDITSHPRLVLCNPVSHPHRSTHSTLSHPSYIHTPPPSLALPVLVCRSSPDLHP</sequence>
<dbReference type="AlphaFoldDB" id="A0A5C3M387"/>
<name>A0A5C3M387_9AGAR</name>
<reference evidence="1 2" key="1">
    <citation type="journal article" date="2019" name="Nat. Ecol. Evol.">
        <title>Megaphylogeny resolves global patterns of mushroom evolution.</title>
        <authorList>
            <person name="Varga T."/>
            <person name="Krizsan K."/>
            <person name="Foldi C."/>
            <person name="Dima B."/>
            <person name="Sanchez-Garcia M."/>
            <person name="Sanchez-Ramirez S."/>
            <person name="Szollosi G.J."/>
            <person name="Szarkandi J.G."/>
            <person name="Papp V."/>
            <person name="Albert L."/>
            <person name="Andreopoulos W."/>
            <person name="Angelini C."/>
            <person name="Antonin V."/>
            <person name="Barry K.W."/>
            <person name="Bougher N.L."/>
            <person name="Buchanan P."/>
            <person name="Buyck B."/>
            <person name="Bense V."/>
            <person name="Catcheside P."/>
            <person name="Chovatia M."/>
            <person name="Cooper J."/>
            <person name="Damon W."/>
            <person name="Desjardin D."/>
            <person name="Finy P."/>
            <person name="Geml J."/>
            <person name="Haridas S."/>
            <person name="Hughes K."/>
            <person name="Justo A."/>
            <person name="Karasinski D."/>
            <person name="Kautmanova I."/>
            <person name="Kiss B."/>
            <person name="Kocsube S."/>
            <person name="Kotiranta H."/>
            <person name="LaButti K.M."/>
            <person name="Lechner B.E."/>
            <person name="Liimatainen K."/>
            <person name="Lipzen A."/>
            <person name="Lukacs Z."/>
            <person name="Mihaltcheva S."/>
            <person name="Morgado L.N."/>
            <person name="Niskanen T."/>
            <person name="Noordeloos M.E."/>
            <person name="Ohm R.A."/>
            <person name="Ortiz-Santana B."/>
            <person name="Ovrebo C."/>
            <person name="Racz N."/>
            <person name="Riley R."/>
            <person name="Savchenko A."/>
            <person name="Shiryaev A."/>
            <person name="Soop K."/>
            <person name="Spirin V."/>
            <person name="Szebenyi C."/>
            <person name="Tomsovsky M."/>
            <person name="Tulloss R.E."/>
            <person name="Uehling J."/>
            <person name="Grigoriev I.V."/>
            <person name="Vagvolgyi C."/>
            <person name="Papp T."/>
            <person name="Martin F.M."/>
            <person name="Miettinen O."/>
            <person name="Hibbett D.S."/>
            <person name="Nagy L.G."/>
        </authorList>
    </citation>
    <scope>NUCLEOTIDE SEQUENCE [LARGE SCALE GENOMIC DNA]</scope>
    <source>
        <strain evidence="1 2">CBS 166.37</strain>
    </source>
</reference>
<accession>A0A5C3M387</accession>
<evidence type="ECO:0000313" key="2">
    <source>
        <dbReference type="Proteomes" id="UP000308652"/>
    </source>
</evidence>
<keyword evidence="2" id="KW-1185">Reference proteome</keyword>
<evidence type="ECO:0000313" key="1">
    <source>
        <dbReference type="EMBL" id="TFK39889.1"/>
    </source>
</evidence>
<dbReference type="EMBL" id="ML213598">
    <property type="protein sequence ID" value="TFK39889.1"/>
    <property type="molecule type" value="Genomic_DNA"/>
</dbReference>
<organism evidence="1 2">
    <name type="scientific">Crucibulum laeve</name>
    <dbReference type="NCBI Taxonomy" id="68775"/>
    <lineage>
        <taxon>Eukaryota</taxon>
        <taxon>Fungi</taxon>
        <taxon>Dikarya</taxon>
        <taxon>Basidiomycota</taxon>
        <taxon>Agaricomycotina</taxon>
        <taxon>Agaricomycetes</taxon>
        <taxon>Agaricomycetidae</taxon>
        <taxon>Agaricales</taxon>
        <taxon>Agaricineae</taxon>
        <taxon>Nidulariaceae</taxon>
        <taxon>Crucibulum</taxon>
    </lineage>
</organism>
<protein>
    <submittedName>
        <fullName evidence="1">Uncharacterized protein</fullName>
    </submittedName>
</protein>